<protein>
    <submittedName>
        <fullName evidence="2">DUF4367 domain-containing protein</fullName>
    </submittedName>
</protein>
<keyword evidence="3" id="KW-1185">Reference proteome</keyword>
<keyword evidence="1" id="KW-0812">Transmembrane</keyword>
<dbReference type="RefSeq" id="WP_251582283.1">
    <property type="nucleotide sequence ID" value="NZ_JBHTKX010000001.1"/>
</dbReference>
<accession>A0ABW3PYC3</accession>
<reference evidence="3" key="1">
    <citation type="journal article" date="2019" name="Int. J. Syst. Evol. Microbiol.">
        <title>The Global Catalogue of Microorganisms (GCM) 10K type strain sequencing project: providing services to taxonomists for standard genome sequencing and annotation.</title>
        <authorList>
            <consortium name="The Broad Institute Genomics Platform"/>
            <consortium name="The Broad Institute Genome Sequencing Center for Infectious Disease"/>
            <person name="Wu L."/>
            <person name="Ma J."/>
        </authorList>
    </citation>
    <scope>NUCLEOTIDE SEQUENCE [LARGE SCALE GENOMIC DNA]</scope>
    <source>
        <strain evidence="3">CCUG 53519</strain>
    </source>
</reference>
<evidence type="ECO:0000313" key="3">
    <source>
        <dbReference type="Proteomes" id="UP001597169"/>
    </source>
</evidence>
<dbReference type="Proteomes" id="UP001597169">
    <property type="component" value="Unassembled WGS sequence"/>
</dbReference>
<dbReference type="EMBL" id="JBHTKX010000001">
    <property type="protein sequence ID" value="MFD1129347.1"/>
    <property type="molecule type" value="Genomic_DNA"/>
</dbReference>
<sequence length="318" mass="35713">MRIHDVENENLKRYSKLDDDYKPISVTDKVMMRIENARDTTVIPGFKKFRSVPVMLIFCLCFVSLTTYAATEIAAIYNKQGKVVVDTFTIEQNSEAIITQNSVAASSKPHAKEGQVIAYYADNSDFKTERGSDKVLFEYNPKEYYDMDQLMEDSMKYSSPSLKAPTVLPGGYEFDHGKIVPRIPLAGDGVNSEYNEILSELTLLAKSLGDNQLATKNIEWNESDGIHMYFSDLEGSITLVLIASYGEKISLSKSEASVSQKIIIGDQEALFITGDQENYNTKLAWYDESTSTAFFLADNSRELIKKEDLIKIAESVIN</sequence>
<name>A0ABW3PYC3_9BACL</name>
<organism evidence="2 3">
    <name type="scientific">Paenibacillus provencensis</name>
    <dbReference type="NCBI Taxonomy" id="441151"/>
    <lineage>
        <taxon>Bacteria</taxon>
        <taxon>Bacillati</taxon>
        <taxon>Bacillota</taxon>
        <taxon>Bacilli</taxon>
        <taxon>Bacillales</taxon>
        <taxon>Paenibacillaceae</taxon>
        <taxon>Paenibacillus</taxon>
    </lineage>
</organism>
<evidence type="ECO:0000313" key="2">
    <source>
        <dbReference type="EMBL" id="MFD1129347.1"/>
    </source>
</evidence>
<gene>
    <name evidence="2" type="ORF">ACFQ3J_14320</name>
</gene>
<comment type="caution">
    <text evidence="2">The sequence shown here is derived from an EMBL/GenBank/DDBJ whole genome shotgun (WGS) entry which is preliminary data.</text>
</comment>
<feature type="transmembrane region" description="Helical" evidence="1">
    <location>
        <begin position="54"/>
        <end position="77"/>
    </location>
</feature>
<proteinExistence type="predicted"/>
<keyword evidence="1" id="KW-0472">Membrane</keyword>
<evidence type="ECO:0000256" key="1">
    <source>
        <dbReference type="SAM" id="Phobius"/>
    </source>
</evidence>
<keyword evidence="1" id="KW-1133">Transmembrane helix</keyword>